<gene>
    <name evidence="1" type="ORF">LTR97_004084</name>
</gene>
<proteinExistence type="predicted"/>
<evidence type="ECO:0000313" key="1">
    <source>
        <dbReference type="EMBL" id="KAK5703135.1"/>
    </source>
</evidence>
<comment type="caution">
    <text evidence="1">The sequence shown here is derived from an EMBL/GenBank/DDBJ whole genome shotgun (WGS) entry which is preliminary data.</text>
</comment>
<sequence>MSASTEQDPLGKLPVEIREWIFGLIFRVEHPIHLLPAATNQQLSTTPASQSPRLATAILRLNKQYHIEALKVLRKIPLRLNLEQVCATHNNPASATTIQQCNASQGFRDIQLSITNPRSDCGGHCVVNAVRSLINSQKHLALRTVDVIQHTYRRPGFATDLVTLLRNQNIAIRFAKVGCISSTATRPNHSQIQVNFIWPAVKTAFSIIAGMSRQETEQMQNFEWFMERTSSTALQNIYADNPAVVRRLAHVVTKYYENAMDDGGSAGWSGVVHTELEREQITAYAILGFVAGREWDMDR</sequence>
<accession>A0AAN7WES8</accession>
<organism evidence="1 2">
    <name type="scientific">Elasticomyces elasticus</name>
    <dbReference type="NCBI Taxonomy" id="574655"/>
    <lineage>
        <taxon>Eukaryota</taxon>
        <taxon>Fungi</taxon>
        <taxon>Dikarya</taxon>
        <taxon>Ascomycota</taxon>
        <taxon>Pezizomycotina</taxon>
        <taxon>Dothideomycetes</taxon>
        <taxon>Dothideomycetidae</taxon>
        <taxon>Mycosphaerellales</taxon>
        <taxon>Teratosphaeriaceae</taxon>
        <taxon>Elasticomyces</taxon>
    </lineage>
</organism>
<name>A0AAN7WES8_9PEZI</name>
<reference evidence="1" key="1">
    <citation type="submission" date="2023-08" db="EMBL/GenBank/DDBJ databases">
        <title>Black Yeasts Isolated from many extreme environments.</title>
        <authorList>
            <person name="Coleine C."/>
            <person name="Stajich J.E."/>
            <person name="Selbmann L."/>
        </authorList>
    </citation>
    <scope>NUCLEOTIDE SEQUENCE</scope>
    <source>
        <strain evidence="1">CCFEE 5810</strain>
    </source>
</reference>
<protein>
    <submittedName>
        <fullName evidence="1">Uncharacterized protein</fullName>
    </submittedName>
</protein>
<dbReference type="Proteomes" id="UP001310594">
    <property type="component" value="Unassembled WGS sequence"/>
</dbReference>
<dbReference type="EMBL" id="JAVRQU010000005">
    <property type="protein sequence ID" value="KAK5703135.1"/>
    <property type="molecule type" value="Genomic_DNA"/>
</dbReference>
<evidence type="ECO:0000313" key="2">
    <source>
        <dbReference type="Proteomes" id="UP001310594"/>
    </source>
</evidence>
<dbReference type="AlphaFoldDB" id="A0AAN7WES8"/>